<proteinExistence type="predicted"/>
<reference evidence="1" key="2">
    <citation type="journal article" date="2018" name="Genome Biol.">
        <title>SKESA: strategic k-mer extension for scrupulous assemblies.</title>
        <authorList>
            <person name="Souvorov A."/>
            <person name="Agarwala R."/>
            <person name="Lipman D.J."/>
        </authorList>
    </citation>
    <scope>NUCLEOTIDE SEQUENCE</scope>
    <source>
        <strain evidence="1">C8</strain>
    </source>
</reference>
<reference evidence="1" key="3">
    <citation type="submission" date="2020-07" db="EMBL/GenBank/DDBJ databases">
        <authorList>
            <consortium name="NCBI Pathogen Detection Project"/>
        </authorList>
    </citation>
    <scope>NUCLEOTIDE SEQUENCE</scope>
    <source>
        <strain evidence="1">C8</strain>
    </source>
</reference>
<dbReference type="RefSeq" id="WP_003465224.1">
    <property type="nucleotide sequence ID" value="NZ_CATNWT010000001.1"/>
</dbReference>
<evidence type="ECO:0000313" key="2">
    <source>
        <dbReference type="EMBL" id="MBO3358559.1"/>
    </source>
</evidence>
<organism evidence="1">
    <name type="scientific">Clostridium perfringens</name>
    <dbReference type="NCBI Taxonomy" id="1502"/>
    <lineage>
        <taxon>Bacteria</taxon>
        <taxon>Bacillati</taxon>
        <taxon>Bacillota</taxon>
        <taxon>Clostridia</taxon>
        <taxon>Eubacteriales</taxon>
        <taxon>Clostridiaceae</taxon>
        <taxon>Clostridium</taxon>
    </lineage>
</organism>
<gene>
    <name evidence="3" type="ORF">CYK91_07610</name>
    <name evidence="1" type="ORF">I9080_003511</name>
    <name evidence="2" type="ORF">JJB47_07130</name>
</gene>
<dbReference type="Proteomes" id="UP000859547">
    <property type="component" value="Unassembled WGS sequence"/>
</dbReference>
<dbReference type="Proteomes" id="UP000247117">
    <property type="component" value="Unassembled WGS sequence"/>
</dbReference>
<dbReference type="EMBL" id="DACTCB010000065">
    <property type="protein sequence ID" value="HAT4309641.1"/>
    <property type="molecule type" value="Genomic_DNA"/>
</dbReference>
<accession>A0A8H9R104</accession>
<evidence type="ECO:0000313" key="4">
    <source>
        <dbReference type="Proteomes" id="UP000247117"/>
    </source>
</evidence>
<sequence length="68" mass="7713">MEIRTRTVPGYKKGTVITVEEVFPSGVEFVEKEKAKVIANIISKRIEELGGNTKALTEYAKKKIEETW</sequence>
<dbReference type="AlphaFoldDB" id="A0A8H9R104"/>
<protein>
    <submittedName>
        <fullName evidence="1">Uncharacterized protein</fullName>
    </submittedName>
</protein>
<dbReference type="Proteomes" id="UP000668068">
    <property type="component" value="Unassembled WGS sequence"/>
</dbReference>
<evidence type="ECO:0000313" key="1">
    <source>
        <dbReference type="EMBL" id="HAT4309641.1"/>
    </source>
</evidence>
<name>A0A8H9R104_CLOPF</name>
<comment type="caution">
    <text evidence="1">The sequence shown here is derived from an EMBL/GenBank/DDBJ whole genome shotgun (WGS) entry which is preliminary data.</text>
</comment>
<reference evidence="2" key="4">
    <citation type="submission" date="2020-12" db="EMBL/GenBank/DDBJ databases">
        <title>Comparative genomics of Clostridium perfringens reveals patterns of host-associated phylogenetic clades and virulence factors.</title>
        <authorList>
            <person name="Smith A.H."/>
            <person name="Geier R."/>
        </authorList>
    </citation>
    <scope>NUCLEOTIDE SEQUENCE</scope>
    <source>
        <strain evidence="2">CHD30677R</strain>
    </source>
</reference>
<evidence type="ECO:0000313" key="3">
    <source>
        <dbReference type="EMBL" id="PWX39998.1"/>
    </source>
</evidence>
<dbReference type="EMBL" id="JAENQP010000003">
    <property type="protein sequence ID" value="MBO3358559.1"/>
    <property type="molecule type" value="Genomic_DNA"/>
</dbReference>
<dbReference type="EMBL" id="PJTB01000002">
    <property type="protein sequence ID" value="PWX39998.1"/>
    <property type="molecule type" value="Genomic_DNA"/>
</dbReference>
<reference evidence="3 4" key="1">
    <citation type="journal article" date="2018" name="BMC Genomics">
        <title>Whole genome analysis reveals the diversity and evolutionary relationships between necrotic enteritis-causing strains of Clostridium perfringens.</title>
        <authorList>
            <person name="Lacey J.A."/>
            <person name="Allnutt T.R."/>
            <person name="Vezina B."/>
            <person name="Van T.T.H."/>
            <person name="Stent T."/>
            <person name="Han X."/>
            <person name="Rood J.I."/>
            <person name="Wade B."/>
            <person name="Keyburn A.L."/>
            <person name="Seeman T."/>
            <person name="Chen H."/>
            <person name="Haring V."/>
            <person name="Johanesen P.A."/>
            <person name="Lyras D."/>
            <person name="Moore R.J."/>
        </authorList>
    </citation>
    <scope>NUCLEOTIDE SEQUENCE [LARGE SCALE GENOMIC DNA]</scope>
    <source>
        <strain evidence="3 4">EUR-NE15</strain>
    </source>
</reference>